<feature type="transmembrane region" description="Helical" evidence="8">
    <location>
        <begin position="33"/>
        <end position="55"/>
    </location>
</feature>
<dbReference type="EMBL" id="ML004906">
    <property type="protein sequence ID" value="RKP22173.1"/>
    <property type="molecule type" value="Genomic_DNA"/>
</dbReference>
<comment type="similarity">
    <text evidence="7">Belongs to the MIP/aquaporin (TC 1.A.8) family.</text>
</comment>
<feature type="transmembrane region" description="Helical" evidence="8">
    <location>
        <begin position="186"/>
        <end position="209"/>
    </location>
</feature>
<dbReference type="GO" id="GO:0005737">
    <property type="term" value="C:cytoplasm"/>
    <property type="evidence" value="ECO:0007669"/>
    <property type="project" value="UniProtKB-ARBA"/>
</dbReference>
<feature type="transmembrane region" description="Helical" evidence="8">
    <location>
        <begin position="81"/>
        <end position="104"/>
    </location>
</feature>
<evidence type="ECO:0000313" key="9">
    <source>
        <dbReference type="EMBL" id="RKP22173.1"/>
    </source>
</evidence>
<evidence type="ECO:0000256" key="7">
    <source>
        <dbReference type="RuleBase" id="RU000477"/>
    </source>
</evidence>
<evidence type="ECO:0000256" key="4">
    <source>
        <dbReference type="ARBA" id="ARBA00022737"/>
    </source>
</evidence>
<accession>A0A4P9YQS4</accession>
<name>A0A4P9YQS4_ROZAC</name>
<feature type="transmembrane region" description="Helical" evidence="8">
    <location>
        <begin position="9"/>
        <end position="27"/>
    </location>
</feature>
<gene>
    <name evidence="9" type="ORF">ROZALSC1DRAFT_10481</name>
</gene>
<comment type="subcellular location">
    <subcellularLocation>
        <location evidence="1">Endomembrane system</location>
        <topology evidence="1">Multi-pass membrane protein</topology>
    </subcellularLocation>
</comment>
<dbReference type="PANTHER" id="PTHR45665">
    <property type="entry name" value="AQUAPORIN-8"/>
    <property type="match status" value="1"/>
</dbReference>
<dbReference type="PROSITE" id="PS00221">
    <property type="entry name" value="MIP"/>
    <property type="match status" value="1"/>
</dbReference>
<dbReference type="AlphaFoldDB" id="A0A4P9YQS4"/>
<dbReference type="InterPro" id="IPR022357">
    <property type="entry name" value="MIP_CS"/>
</dbReference>
<dbReference type="InterPro" id="IPR023271">
    <property type="entry name" value="Aquaporin-like"/>
</dbReference>
<dbReference type="PRINTS" id="PR00783">
    <property type="entry name" value="MINTRINSICP"/>
</dbReference>
<evidence type="ECO:0000256" key="6">
    <source>
        <dbReference type="ARBA" id="ARBA00023136"/>
    </source>
</evidence>
<keyword evidence="6 8" id="KW-0472">Membrane</keyword>
<feature type="transmembrane region" description="Helical" evidence="8">
    <location>
        <begin position="124"/>
        <end position="147"/>
    </location>
</feature>
<organism evidence="9 10">
    <name type="scientific">Rozella allomycis (strain CSF55)</name>
    <dbReference type="NCBI Taxonomy" id="988480"/>
    <lineage>
        <taxon>Eukaryota</taxon>
        <taxon>Fungi</taxon>
        <taxon>Fungi incertae sedis</taxon>
        <taxon>Cryptomycota</taxon>
        <taxon>Cryptomycota incertae sedis</taxon>
        <taxon>Rozella</taxon>
    </lineage>
</organism>
<dbReference type="GO" id="GO:0015250">
    <property type="term" value="F:water channel activity"/>
    <property type="evidence" value="ECO:0007669"/>
    <property type="project" value="TreeGrafter"/>
</dbReference>
<evidence type="ECO:0000313" key="10">
    <source>
        <dbReference type="Proteomes" id="UP000281549"/>
    </source>
</evidence>
<feature type="transmembrane region" description="Helical" evidence="8">
    <location>
        <begin position="229"/>
        <end position="249"/>
    </location>
</feature>
<dbReference type="GO" id="GO:0016020">
    <property type="term" value="C:membrane"/>
    <property type="evidence" value="ECO:0007669"/>
    <property type="project" value="InterPro"/>
</dbReference>
<keyword evidence="5 8" id="KW-1133">Transmembrane helix</keyword>
<dbReference type="InterPro" id="IPR034294">
    <property type="entry name" value="Aquaporin_transptr"/>
</dbReference>
<dbReference type="Pfam" id="PF00230">
    <property type="entry name" value="MIP"/>
    <property type="match status" value="2"/>
</dbReference>
<dbReference type="InterPro" id="IPR000425">
    <property type="entry name" value="MIP"/>
</dbReference>
<feature type="non-terminal residue" evidence="9">
    <location>
        <position position="1"/>
    </location>
</feature>
<evidence type="ECO:0000256" key="1">
    <source>
        <dbReference type="ARBA" id="ARBA00004127"/>
    </source>
</evidence>
<keyword evidence="4" id="KW-0677">Repeat</keyword>
<evidence type="ECO:0000256" key="5">
    <source>
        <dbReference type="ARBA" id="ARBA00022989"/>
    </source>
</evidence>
<proteinExistence type="inferred from homology"/>
<dbReference type="Gene3D" id="1.20.1080.10">
    <property type="entry name" value="Glycerol uptake facilitator protein"/>
    <property type="match status" value="2"/>
</dbReference>
<evidence type="ECO:0000256" key="2">
    <source>
        <dbReference type="ARBA" id="ARBA00022448"/>
    </source>
</evidence>
<evidence type="ECO:0000256" key="8">
    <source>
        <dbReference type="SAM" id="Phobius"/>
    </source>
</evidence>
<dbReference type="Proteomes" id="UP000281549">
    <property type="component" value="Unassembled WGS sequence"/>
</dbReference>
<dbReference type="GO" id="GO:0019755">
    <property type="term" value="P:one-carbon compound transport"/>
    <property type="evidence" value="ECO:0007669"/>
    <property type="project" value="UniProtKB-ARBA"/>
</dbReference>
<reference evidence="10" key="1">
    <citation type="journal article" date="2018" name="Nat. Microbiol.">
        <title>Leveraging single-cell genomics to expand the fungal tree of life.</title>
        <authorList>
            <person name="Ahrendt S.R."/>
            <person name="Quandt C.A."/>
            <person name="Ciobanu D."/>
            <person name="Clum A."/>
            <person name="Salamov A."/>
            <person name="Andreopoulos B."/>
            <person name="Cheng J.F."/>
            <person name="Woyke T."/>
            <person name="Pelin A."/>
            <person name="Henrissat B."/>
            <person name="Reynolds N.K."/>
            <person name="Benny G.L."/>
            <person name="Smith M.E."/>
            <person name="James T.Y."/>
            <person name="Grigoriev I.V."/>
        </authorList>
    </citation>
    <scope>NUCLEOTIDE SEQUENCE [LARGE SCALE GENOMIC DNA]</scope>
    <source>
        <strain evidence="10">CSF55</strain>
    </source>
</reference>
<evidence type="ECO:0000256" key="3">
    <source>
        <dbReference type="ARBA" id="ARBA00022692"/>
    </source>
</evidence>
<keyword evidence="2 7" id="KW-0813">Transport</keyword>
<protein>
    <submittedName>
        <fullName evidence="9">Aquaporin-like protein</fullName>
    </submittedName>
</protein>
<sequence length="262" mass="27306">LAKALLGEFLATFIFLFVVMATGVNVYRLGGDAVGIIIGGVGTGFTAVAVIYSFADVSGAHFNPAVTFGTMVMGKTSWIKGAGYIGVQLFAAVIATAFLAVVFPEKGNVVFSEVLVSVYKDTNVINAVVTEFILSFILVYVIFAVAFDTVDSTNAAPIVTGNALKDRSIGRNLTIYTTSGSTKAGFAPIAIGFTLGFLCFIGGSTSGGAFNPARAFGPAILTGKFDLHWVYWLGDFAGAAFAGFIQSFLAHKPKQASGSARI</sequence>
<keyword evidence="3 7" id="KW-0812">Transmembrane</keyword>
<dbReference type="PANTHER" id="PTHR45665:SF9">
    <property type="entry name" value="AQUAPORIN-8"/>
    <property type="match status" value="1"/>
</dbReference>
<dbReference type="GO" id="GO:0012505">
    <property type="term" value="C:endomembrane system"/>
    <property type="evidence" value="ECO:0007669"/>
    <property type="project" value="UniProtKB-SubCell"/>
</dbReference>
<dbReference type="SUPFAM" id="SSF81338">
    <property type="entry name" value="Aquaporin-like"/>
    <property type="match status" value="1"/>
</dbReference>